<dbReference type="InterPro" id="IPR034151">
    <property type="entry name" value="TOPRIM_DnaG_bac"/>
</dbReference>
<gene>
    <name evidence="13" type="primary">dnaG</name>
    <name evidence="13" type="ORF">GXX24_14205</name>
</gene>
<dbReference type="InterPro" id="IPR002694">
    <property type="entry name" value="Znf_CHC2"/>
</dbReference>
<comment type="caution">
    <text evidence="13">The sequence shown here is derived from an EMBL/GenBank/DDBJ whole genome shotgun (WGS) entry which is preliminary data.</text>
</comment>
<protein>
    <submittedName>
        <fullName evidence="13">DNA primase</fullName>
    </submittedName>
</protein>
<dbReference type="PANTHER" id="PTHR30313:SF2">
    <property type="entry name" value="DNA PRIMASE"/>
    <property type="match status" value="1"/>
</dbReference>
<keyword evidence="10" id="KW-0238">DNA-binding</keyword>
<dbReference type="PROSITE" id="PS50880">
    <property type="entry name" value="TOPRIM"/>
    <property type="match status" value="1"/>
</dbReference>
<dbReference type="EMBL" id="DULP01000227">
    <property type="protein sequence ID" value="HHW35272.1"/>
    <property type="molecule type" value="Genomic_DNA"/>
</dbReference>
<dbReference type="InterPro" id="IPR006171">
    <property type="entry name" value="TOPRIM_dom"/>
</dbReference>
<keyword evidence="5" id="KW-0235">DNA replication</keyword>
<dbReference type="Gene3D" id="3.90.580.10">
    <property type="entry name" value="Zinc finger, CHC2-type domain"/>
    <property type="match status" value="1"/>
</dbReference>
<dbReference type="Proteomes" id="UP000580830">
    <property type="component" value="Unassembled WGS sequence"/>
</dbReference>
<evidence type="ECO:0000256" key="1">
    <source>
        <dbReference type="ARBA" id="ARBA00022478"/>
    </source>
</evidence>
<evidence type="ECO:0000256" key="9">
    <source>
        <dbReference type="ARBA" id="ARBA00022842"/>
    </source>
</evidence>
<evidence type="ECO:0000256" key="8">
    <source>
        <dbReference type="ARBA" id="ARBA00022833"/>
    </source>
</evidence>
<dbReference type="GO" id="GO:0005737">
    <property type="term" value="C:cytoplasm"/>
    <property type="evidence" value="ECO:0007669"/>
    <property type="project" value="TreeGrafter"/>
</dbReference>
<dbReference type="Gene3D" id="3.90.980.10">
    <property type="entry name" value="DNA primase, catalytic core, N-terminal domain"/>
    <property type="match status" value="1"/>
</dbReference>
<dbReference type="SMART" id="SM00400">
    <property type="entry name" value="ZnF_CHCC"/>
    <property type="match status" value="1"/>
</dbReference>
<dbReference type="SUPFAM" id="SSF57783">
    <property type="entry name" value="Zinc beta-ribbon"/>
    <property type="match status" value="1"/>
</dbReference>
<dbReference type="GO" id="GO:0000428">
    <property type="term" value="C:DNA-directed RNA polymerase complex"/>
    <property type="evidence" value="ECO:0007669"/>
    <property type="project" value="UniProtKB-KW"/>
</dbReference>
<dbReference type="SMART" id="SM00493">
    <property type="entry name" value="TOPRIM"/>
    <property type="match status" value="1"/>
</dbReference>
<dbReference type="GO" id="GO:0003677">
    <property type="term" value="F:DNA binding"/>
    <property type="evidence" value="ECO:0007669"/>
    <property type="project" value="UniProtKB-KW"/>
</dbReference>
<dbReference type="SUPFAM" id="SSF56731">
    <property type="entry name" value="DNA primase core"/>
    <property type="match status" value="1"/>
</dbReference>
<keyword evidence="9" id="KW-0460">Magnesium</keyword>
<evidence type="ECO:0000259" key="12">
    <source>
        <dbReference type="PROSITE" id="PS50880"/>
    </source>
</evidence>
<accession>A0A832PPT2</accession>
<evidence type="ECO:0000256" key="6">
    <source>
        <dbReference type="ARBA" id="ARBA00022723"/>
    </source>
</evidence>
<dbReference type="Gene3D" id="3.40.1360.10">
    <property type="match status" value="1"/>
</dbReference>
<reference evidence="13 14" key="1">
    <citation type="journal article" date="2020" name="Biotechnol. Biofuels">
        <title>New insights from the biogas microbiome by comprehensive genome-resolved metagenomics of nearly 1600 species originating from multiple anaerobic digesters.</title>
        <authorList>
            <person name="Campanaro S."/>
            <person name="Treu L."/>
            <person name="Rodriguez-R L.M."/>
            <person name="Kovalovszki A."/>
            <person name="Ziels R.M."/>
            <person name="Maus I."/>
            <person name="Zhu X."/>
            <person name="Kougias P.G."/>
            <person name="Basile A."/>
            <person name="Luo G."/>
            <person name="Schluter A."/>
            <person name="Konstantinidis K.T."/>
            <person name="Angelidaki I."/>
        </authorList>
    </citation>
    <scope>NUCLEOTIDE SEQUENCE [LARGE SCALE GENOMIC DNA]</scope>
    <source>
        <strain evidence="13">AS04akNAM_125</strain>
    </source>
</reference>
<proteinExistence type="predicted"/>
<dbReference type="RefSeq" id="WP_303731221.1">
    <property type="nucleotide sequence ID" value="NZ_DULP01000227.1"/>
</dbReference>
<dbReference type="InterPro" id="IPR006295">
    <property type="entry name" value="DNA_primase_DnaG"/>
</dbReference>
<keyword evidence="6" id="KW-0479">Metal-binding</keyword>
<dbReference type="Pfam" id="PF01807">
    <property type="entry name" value="Zn_ribbon_DnaG"/>
    <property type="match status" value="1"/>
</dbReference>
<dbReference type="InterPro" id="IPR037068">
    <property type="entry name" value="DNA_primase_core_N_sf"/>
</dbReference>
<keyword evidence="3" id="KW-0808">Transferase</keyword>
<keyword evidence="11" id="KW-0804">Transcription</keyword>
<evidence type="ECO:0000256" key="4">
    <source>
        <dbReference type="ARBA" id="ARBA00022695"/>
    </source>
</evidence>
<evidence type="ECO:0000313" key="13">
    <source>
        <dbReference type="EMBL" id="HHW35272.1"/>
    </source>
</evidence>
<feature type="non-terminal residue" evidence="13">
    <location>
        <position position="354"/>
    </location>
</feature>
<dbReference type="CDD" id="cd03364">
    <property type="entry name" value="TOPRIM_DnaG_primases"/>
    <property type="match status" value="1"/>
</dbReference>
<evidence type="ECO:0000256" key="11">
    <source>
        <dbReference type="ARBA" id="ARBA00023163"/>
    </source>
</evidence>
<evidence type="ECO:0000256" key="10">
    <source>
        <dbReference type="ARBA" id="ARBA00023125"/>
    </source>
</evidence>
<keyword evidence="1" id="KW-0240">DNA-directed RNA polymerase</keyword>
<feature type="domain" description="Toprim" evidence="12">
    <location>
        <begin position="262"/>
        <end position="344"/>
    </location>
</feature>
<dbReference type="NCBIfam" id="TIGR01391">
    <property type="entry name" value="dnaG"/>
    <property type="match status" value="1"/>
</dbReference>
<dbReference type="GO" id="GO:0008270">
    <property type="term" value="F:zinc ion binding"/>
    <property type="evidence" value="ECO:0007669"/>
    <property type="project" value="UniProtKB-KW"/>
</dbReference>
<dbReference type="Pfam" id="PF13662">
    <property type="entry name" value="Toprim_4"/>
    <property type="match status" value="1"/>
</dbReference>
<keyword evidence="4" id="KW-0548">Nucleotidyltransferase</keyword>
<dbReference type="InterPro" id="IPR036977">
    <property type="entry name" value="DNA_primase_Znf_CHC2"/>
</dbReference>
<dbReference type="InterPro" id="IPR013264">
    <property type="entry name" value="DNAG_N"/>
</dbReference>
<sequence length="354" mass="38523">MSLPPGFLDELRNRVPISRIVGRKVTWDLRRSNQAKGDWWAPCPFHGEKTASFHVDDQKGFYYCFGCHAKGDALTFLREAEGMSFMDAVAVMASEAGLPMPERSPREQAQTDRRSQLVEVMDRALRWFRLQLQTGAGAGARDYLAGRGLDGAALDRFEIGFAPDLRQGLLRHLAESGVPEKLAVEAGLAAKPDDGGAAYDRFRGRIIFPIRDARGRCISFGGRAMDPNARAKYLNGPETALFDKGRNLYNLGPARAAVSKGQPLVVAEGYMDVIALALAGFEGAVAPLGTAITEDQLRLMWRVSPEPIITLDGDAAGQRAAMRLIDMALPLAGPGQALRFALMPGGQDPDDLIR</sequence>
<dbReference type="PANTHER" id="PTHR30313">
    <property type="entry name" value="DNA PRIMASE"/>
    <property type="match status" value="1"/>
</dbReference>
<evidence type="ECO:0000256" key="2">
    <source>
        <dbReference type="ARBA" id="ARBA00022515"/>
    </source>
</evidence>
<keyword evidence="2" id="KW-0639">Primosome</keyword>
<dbReference type="GO" id="GO:1990077">
    <property type="term" value="C:primosome complex"/>
    <property type="evidence" value="ECO:0007669"/>
    <property type="project" value="UniProtKB-KW"/>
</dbReference>
<dbReference type="InterPro" id="IPR050219">
    <property type="entry name" value="DnaG_primase"/>
</dbReference>
<dbReference type="GO" id="GO:0003899">
    <property type="term" value="F:DNA-directed RNA polymerase activity"/>
    <property type="evidence" value="ECO:0007669"/>
    <property type="project" value="InterPro"/>
</dbReference>
<keyword evidence="8" id="KW-0862">Zinc</keyword>
<evidence type="ECO:0000256" key="3">
    <source>
        <dbReference type="ARBA" id="ARBA00022679"/>
    </source>
</evidence>
<evidence type="ECO:0000256" key="5">
    <source>
        <dbReference type="ARBA" id="ARBA00022705"/>
    </source>
</evidence>
<evidence type="ECO:0000256" key="7">
    <source>
        <dbReference type="ARBA" id="ARBA00022771"/>
    </source>
</evidence>
<dbReference type="Pfam" id="PF08275">
    <property type="entry name" value="DNAG_N"/>
    <property type="match status" value="1"/>
</dbReference>
<name>A0A832PPT2_9RHOB</name>
<dbReference type="GO" id="GO:0006269">
    <property type="term" value="P:DNA replication, synthesis of primer"/>
    <property type="evidence" value="ECO:0007669"/>
    <property type="project" value="UniProtKB-KW"/>
</dbReference>
<organism evidence="13 14">
    <name type="scientific">Paracoccus solventivorans</name>
    <dbReference type="NCBI Taxonomy" id="53463"/>
    <lineage>
        <taxon>Bacteria</taxon>
        <taxon>Pseudomonadati</taxon>
        <taxon>Pseudomonadota</taxon>
        <taxon>Alphaproteobacteria</taxon>
        <taxon>Rhodobacterales</taxon>
        <taxon>Paracoccaceae</taxon>
        <taxon>Paracoccus</taxon>
    </lineage>
</organism>
<dbReference type="AlphaFoldDB" id="A0A832PPT2"/>
<evidence type="ECO:0000313" key="14">
    <source>
        <dbReference type="Proteomes" id="UP000580830"/>
    </source>
</evidence>
<keyword evidence="7" id="KW-0863">Zinc-finger</keyword>